<dbReference type="Pfam" id="PF01882">
    <property type="entry name" value="DUF58"/>
    <property type="match status" value="1"/>
</dbReference>
<gene>
    <name evidence="2" type="ORF">BSZ05_23655</name>
</gene>
<dbReference type="RefSeq" id="WP_088878635.1">
    <property type="nucleotide sequence ID" value="NZ_CP018309.1"/>
</dbReference>
<accession>A0AAN1FLH6</accession>
<dbReference type="InterPro" id="IPR002881">
    <property type="entry name" value="DUF58"/>
</dbReference>
<organism evidence="2 3">
    <name type="scientific">Vibrio mediterranei</name>
    <dbReference type="NCBI Taxonomy" id="689"/>
    <lineage>
        <taxon>Bacteria</taxon>
        <taxon>Pseudomonadati</taxon>
        <taxon>Pseudomonadota</taxon>
        <taxon>Gammaproteobacteria</taxon>
        <taxon>Vibrionales</taxon>
        <taxon>Vibrionaceae</taxon>
        <taxon>Vibrio</taxon>
    </lineage>
</organism>
<dbReference type="Gene3D" id="3.40.50.410">
    <property type="entry name" value="von Willebrand factor, type A domain"/>
    <property type="match status" value="1"/>
</dbReference>
<proteinExistence type="predicted"/>
<dbReference type="AlphaFoldDB" id="A0AAN1FLH6"/>
<feature type="domain" description="DUF58" evidence="1">
    <location>
        <begin position="56"/>
        <end position="252"/>
    </location>
</feature>
<dbReference type="InterPro" id="IPR036465">
    <property type="entry name" value="vWFA_dom_sf"/>
</dbReference>
<evidence type="ECO:0000313" key="2">
    <source>
        <dbReference type="EMBL" id="ASI92765.1"/>
    </source>
</evidence>
<dbReference type="KEGG" id="vsh:BSZ05_23655"/>
<dbReference type="SUPFAM" id="SSF53300">
    <property type="entry name" value="vWA-like"/>
    <property type="match status" value="1"/>
</dbReference>
<name>A0AAN1FLH6_9VIBR</name>
<protein>
    <recommendedName>
        <fullName evidence="1">DUF58 domain-containing protein</fullName>
    </recommendedName>
</protein>
<dbReference type="Proteomes" id="UP000197092">
    <property type="component" value="Chromosome 2"/>
</dbReference>
<reference evidence="3" key="1">
    <citation type="submission" date="2016-12" db="EMBL/GenBank/DDBJ databases">
        <title>Comparative genomic analysis reveals the diversity, evolution, and environmental adaptation strategies of the genus Vibrio.</title>
        <authorList>
            <person name="Lin H."/>
            <person name="Wang X."/>
            <person name="Zhang X.-H."/>
        </authorList>
    </citation>
    <scope>NUCLEOTIDE SEQUENCE [LARGE SCALE GENOMIC DNA]</scope>
    <source>
        <strain evidence="3">QT6D1</strain>
    </source>
</reference>
<evidence type="ECO:0000313" key="3">
    <source>
        <dbReference type="Proteomes" id="UP000197092"/>
    </source>
</evidence>
<evidence type="ECO:0000259" key="1">
    <source>
        <dbReference type="Pfam" id="PF01882"/>
    </source>
</evidence>
<sequence length="311" mass="35911">MKTTAVDPRIATTLKELTQVKHRLHAFQFPPSKKVASRLVGGHLSGFRGRGLEFEEFRHYQAGDDVRNIDWLVTAKTNQPHVREYRQEKDRTVLLCVDQRSNMYFSTVEIMKSVVAAQVTAALSWQVLQQSDRVGALVFGTQGLSWFKPRRSHSELLRLFRLLETENNELVKRNSETERVTFNSVVQRLLRQKLKGAVIVVISDFSDYDSETRFMIRRLQAHNDLVCVSIQDPMEQELLIQEAICFSDGELQVAVDSSFQEKIDNYNTLWQQHHLSVKQELQSLGIPYLQLDTSGQHFSQLKQQLSEKVHV</sequence>
<dbReference type="PANTHER" id="PTHR33608">
    <property type="entry name" value="BLL2464 PROTEIN"/>
    <property type="match status" value="1"/>
</dbReference>
<dbReference type="PANTHER" id="PTHR33608:SF12">
    <property type="entry name" value="DUF58 DOMAIN-CONTAINING PROTEIN"/>
    <property type="match status" value="1"/>
</dbReference>
<dbReference type="EMBL" id="CP018309">
    <property type="protein sequence ID" value="ASI92765.1"/>
    <property type="molecule type" value="Genomic_DNA"/>
</dbReference>